<gene>
    <name evidence="1" type="ORF">T4E_8431</name>
</gene>
<dbReference type="AlphaFoldDB" id="A0A0V0YGB5"/>
<protein>
    <submittedName>
        <fullName evidence="1">Uncharacterized protein</fullName>
    </submittedName>
</protein>
<comment type="caution">
    <text evidence="1">The sequence shown here is derived from an EMBL/GenBank/DDBJ whole genome shotgun (WGS) entry which is preliminary data.</text>
</comment>
<reference evidence="1 2" key="1">
    <citation type="submission" date="2015-01" db="EMBL/GenBank/DDBJ databases">
        <title>Evolution of Trichinella species and genotypes.</title>
        <authorList>
            <person name="Korhonen P.K."/>
            <person name="Edoardo P."/>
            <person name="Giuseppe L.R."/>
            <person name="Gasser R.B."/>
        </authorList>
    </citation>
    <scope>NUCLEOTIDE SEQUENCE [LARGE SCALE GENOMIC DNA]</scope>
    <source>
        <strain evidence="1">ISS141</strain>
    </source>
</reference>
<accession>A0A0V0YGB5</accession>
<proteinExistence type="predicted"/>
<evidence type="ECO:0000313" key="2">
    <source>
        <dbReference type="Proteomes" id="UP000054815"/>
    </source>
</evidence>
<dbReference type="Proteomes" id="UP000054815">
    <property type="component" value="Unassembled WGS sequence"/>
</dbReference>
<organism evidence="1 2">
    <name type="scientific">Trichinella pseudospiralis</name>
    <name type="common">Parasitic roundworm</name>
    <dbReference type="NCBI Taxonomy" id="6337"/>
    <lineage>
        <taxon>Eukaryota</taxon>
        <taxon>Metazoa</taxon>
        <taxon>Ecdysozoa</taxon>
        <taxon>Nematoda</taxon>
        <taxon>Enoplea</taxon>
        <taxon>Dorylaimia</taxon>
        <taxon>Trichinellida</taxon>
        <taxon>Trichinellidae</taxon>
        <taxon>Trichinella</taxon>
    </lineage>
</organism>
<dbReference type="EMBL" id="JYDU01000017">
    <property type="protein sequence ID" value="KRX99068.1"/>
    <property type="molecule type" value="Genomic_DNA"/>
</dbReference>
<name>A0A0V0YGB5_TRIPS</name>
<sequence>MNNRRQRRLRERTLNDDGKEKSVLMCFVNATLFAQGKISAVNFLKLTPIVFVNRKEKEEEEE</sequence>
<evidence type="ECO:0000313" key="1">
    <source>
        <dbReference type="EMBL" id="KRX99068.1"/>
    </source>
</evidence>